<reference evidence="1 2" key="1">
    <citation type="submission" date="2018-08" db="EMBL/GenBank/DDBJ databases">
        <title>Genomic Encyclopedia of Archaeal and Bacterial Type Strains, Phase II (KMG-II): from individual species to whole genera.</title>
        <authorList>
            <person name="Goeker M."/>
        </authorList>
    </citation>
    <scope>NUCLEOTIDE SEQUENCE [LARGE SCALE GENOMIC DNA]</scope>
    <source>
        <strain evidence="1 2">DSM 45791</strain>
    </source>
</reference>
<accession>A0A3E0HUD0</accession>
<dbReference type="RefSeq" id="WP_116174581.1">
    <property type="nucleotide sequence ID" value="NZ_CP144375.1"/>
</dbReference>
<evidence type="ECO:0000313" key="1">
    <source>
        <dbReference type="EMBL" id="REH50054.1"/>
    </source>
</evidence>
<comment type="caution">
    <text evidence="1">The sequence shown here is derived from an EMBL/GenBank/DDBJ whole genome shotgun (WGS) entry which is preliminary data.</text>
</comment>
<dbReference type="AlphaFoldDB" id="A0A3E0HUD0"/>
<gene>
    <name evidence="1" type="ORF">BCF44_104322</name>
</gene>
<protein>
    <submittedName>
        <fullName evidence="1">Uncharacterized protein</fullName>
    </submittedName>
</protein>
<keyword evidence="2" id="KW-1185">Reference proteome</keyword>
<organism evidence="1 2">
    <name type="scientific">Kutzneria buriramensis</name>
    <dbReference type="NCBI Taxonomy" id="1045776"/>
    <lineage>
        <taxon>Bacteria</taxon>
        <taxon>Bacillati</taxon>
        <taxon>Actinomycetota</taxon>
        <taxon>Actinomycetes</taxon>
        <taxon>Pseudonocardiales</taxon>
        <taxon>Pseudonocardiaceae</taxon>
        <taxon>Kutzneria</taxon>
    </lineage>
</organism>
<evidence type="ECO:0000313" key="2">
    <source>
        <dbReference type="Proteomes" id="UP000256269"/>
    </source>
</evidence>
<dbReference type="EMBL" id="QUNO01000004">
    <property type="protein sequence ID" value="REH50054.1"/>
    <property type="molecule type" value="Genomic_DNA"/>
</dbReference>
<dbReference type="Proteomes" id="UP000256269">
    <property type="component" value="Unassembled WGS sequence"/>
</dbReference>
<proteinExistence type="predicted"/>
<dbReference type="OrthoDB" id="3693098at2"/>
<name>A0A3E0HUD0_9PSEU</name>
<sequence>MTPLELAIMLWPELTDLRHLDGWAWQRGEGVGDLAEVGLCGYRQVAPSWMDVLWIFAPDDAHAVRSMIDGPATWMQEGTVVEVLTAIALVPRPGQPGAPLVAIDLGSPVAPI</sequence>